<dbReference type="PANTHER" id="PTHR10108:SF1120">
    <property type="entry name" value="METHYLTRANSFERASE PMT8-RELATED"/>
    <property type="match status" value="1"/>
</dbReference>
<keyword evidence="2" id="KW-0812">Transmembrane</keyword>
<evidence type="ECO:0000256" key="1">
    <source>
        <dbReference type="ARBA" id="ARBA00022603"/>
    </source>
</evidence>
<gene>
    <name evidence="3" type="ORF">GOP47_0011699</name>
</gene>
<dbReference type="GO" id="GO:0016020">
    <property type="term" value="C:membrane"/>
    <property type="evidence" value="ECO:0007669"/>
    <property type="project" value="UniProtKB-SubCell"/>
</dbReference>
<evidence type="ECO:0000313" key="4">
    <source>
        <dbReference type="Proteomes" id="UP000886520"/>
    </source>
</evidence>
<protein>
    <recommendedName>
        <fullName evidence="2">Methyltransferase</fullName>
        <ecNumber evidence="2">2.1.1.-</ecNumber>
    </recommendedName>
</protein>
<sequence>MRGHNDGSQGKRLVLSVCLMLVALSLVCTYYGSFLKATLQNKRDSMHMQDVGEMASRRLGRNAVEDDDANEAGSEPVEGAANASIREKVNEVSNTEDNVFDVTIKTFLSCDMRHSELIPCLDRHLHSQLKLKLNLSLMEHYERHCPPPHRRLNCLIPPPPNYK</sequence>
<keyword evidence="2" id="KW-0735">Signal-anchor</keyword>
<name>A0A9D4UTE6_ADICA</name>
<dbReference type="GO" id="GO:0005768">
    <property type="term" value="C:endosome"/>
    <property type="evidence" value="ECO:0007669"/>
    <property type="project" value="TreeGrafter"/>
</dbReference>
<dbReference type="GO" id="GO:0008168">
    <property type="term" value="F:methyltransferase activity"/>
    <property type="evidence" value="ECO:0007669"/>
    <property type="project" value="UniProtKB-UniRule"/>
</dbReference>
<dbReference type="AlphaFoldDB" id="A0A9D4UTE6"/>
<dbReference type="Proteomes" id="UP000886520">
    <property type="component" value="Chromosome 11"/>
</dbReference>
<organism evidence="3 4">
    <name type="scientific">Adiantum capillus-veneris</name>
    <name type="common">Maidenhair fern</name>
    <dbReference type="NCBI Taxonomy" id="13818"/>
    <lineage>
        <taxon>Eukaryota</taxon>
        <taxon>Viridiplantae</taxon>
        <taxon>Streptophyta</taxon>
        <taxon>Embryophyta</taxon>
        <taxon>Tracheophyta</taxon>
        <taxon>Polypodiopsida</taxon>
        <taxon>Polypodiidae</taxon>
        <taxon>Polypodiales</taxon>
        <taxon>Pteridineae</taxon>
        <taxon>Pteridaceae</taxon>
        <taxon>Vittarioideae</taxon>
        <taxon>Adiantum</taxon>
    </lineage>
</organism>
<keyword evidence="2" id="KW-0325">Glycoprotein</keyword>
<comment type="subcellular location">
    <subcellularLocation>
        <location evidence="2">Membrane</location>
        <topology evidence="2">Single-pass type II membrane protein</topology>
    </subcellularLocation>
</comment>
<dbReference type="EMBL" id="JABFUD020000011">
    <property type="protein sequence ID" value="KAI5073686.1"/>
    <property type="molecule type" value="Genomic_DNA"/>
</dbReference>
<keyword evidence="2" id="KW-0808">Transferase</keyword>
<reference evidence="3" key="1">
    <citation type="submission" date="2021-01" db="EMBL/GenBank/DDBJ databases">
        <title>Adiantum capillus-veneris genome.</title>
        <authorList>
            <person name="Fang Y."/>
            <person name="Liao Q."/>
        </authorList>
    </citation>
    <scope>NUCLEOTIDE SEQUENCE</scope>
    <source>
        <strain evidence="3">H3</strain>
        <tissue evidence="3">Leaf</tissue>
    </source>
</reference>
<dbReference type="PANTHER" id="PTHR10108">
    <property type="entry name" value="SAM-DEPENDENT METHYLTRANSFERASE"/>
    <property type="match status" value="1"/>
</dbReference>
<keyword evidence="2" id="KW-0472">Membrane</keyword>
<dbReference type="OrthoDB" id="1661442at2759"/>
<dbReference type="GO" id="GO:0005802">
    <property type="term" value="C:trans-Golgi network"/>
    <property type="evidence" value="ECO:0007669"/>
    <property type="project" value="TreeGrafter"/>
</dbReference>
<dbReference type="GO" id="GO:0032259">
    <property type="term" value="P:methylation"/>
    <property type="evidence" value="ECO:0007669"/>
    <property type="project" value="UniProtKB-KW"/>
</dbReference>
<dbReference type="Pfam" id="PF03141">
    <property type="entry name" value="Methyltransf_29"/>
    <property type="match status" value="1"/>
</dbReference>
<keyword evidence="4" id="KW-1185">Reference proteome</keyword>
<comment type="similarity">
    <text evidence="2">Belongs to the methyltransferase superfamily.</text>
</comment>
<dbReference type="InterPro" id="IPR004159">
    <property type="entry name" value="Put_SAM_MeTrfase"/>
</dbReference>
<comment type="caution">
    <text evidence="3">The sequence shown here is derived from an EMBL/GenBank/DDBJ whole genome shotgun (WGS) entry which is preliminary data.</text>
</comment>
<keyword evidence="2" id="KW-1133">Transmembrane helix</keyword>
<evidence type="ECO:0000313" key="3">
    <source>
        <dbReference type="EMBL" id="KAI5073686.1"/>
    </source>
</evidence>
<keyword evidence="1 2" id="KW-0489">Methyltransferase</keyword>
<feature type="transmembrane region" description="Helical" evidence="2">
    <location>
        <begin position="12"/>
        <end position="32"/>
    </location>
</feature>
<feature type="non-terminal residue" evidence="3">
    <location>
        <position position="163"/>
    </location>
</feature>
<proteinExistence type="inferred from homology"/>
<evidence type="ECO:0000256" key="2">
    <source>
        <dbReference type="RuleBase" id="RU366043"/>
    </source>
</evidence>
<dbReference type="EC" id="2.1.1.-" evidence="2"/>
<accession>A0A9D4UTE6</accession>